<dbReference type="AlphaFoldDB" id="A0A9D3PYT2"/>
<gene>
    <name evidence="22" type="ORF">MATL_G00115270</name>
</gene>
<dbReference type="InterPro" id="IPR033739">
    <property type="entry name" value="M10A_MMP"/>
</dbReference>
<dbReference type="GO" id="GO:0031012">
    <property type="term" value="C:extracellular matrix"/>
    <property type="evidence" value="ECO:0007669"/>
    <property type="project" value="InterPro"/>
</dbReference>
<keyword evidence="9" id="KW-0378">Hydrolase</keyword>
<feature type="binding site" evidence="17">
    <location>
        <position position="199"/>
    </location>
    <ligand>
        <name>Ca(2+)</name>
        <dbReference type="ChEBI" id="CHEBI:29108"/>
        <label>2</label>
    </ligand>
</feature>
<dbReference type="CDD" id="cd00094">
    <property type="entry name" value="HX"/>
    <property type="match status" value="1"/>
</dbReference>
<feature type="binding site" evidence="17">
    <location>
        <position position="358"/>
    </location>
    <ligand>
        <name>Ca(2+)</name>
        <dbReference type="ChEBI" id="CHEBI:29108"/>
        <label>4</label>
    </ligand>
</feature>
<feature type="repeat" description="Hemopexin" evidence="19">
    <location>
        <begin position="305"/>
        <end position="353"/>
    </location>
</feature>
<dbReference type="PANTHER" id="PTHR10201:SF316">
    <property type="entry name" value="STROMELYSIN-2 PRECURSOR"/>
    <property type="match status" value="1"/>
</dbReference>
<evidence type="ECO:0000313" key="23">
    <source>
        <dbReference type="Proteomes" id="UP001046870"/>
    </source>
</evidence>
<dbReference type="FunFam" id="2.110.10.10:FF:000002">
    <property type="entry name" value="Matrix metallopeptidase 3"/>
    <property type="match status" value="1"/>
</dbReference>
<evidence type="ECO:0000256" key="15">
    <source>
        <dbReference type="PIRSR" id="PIRSR001191-1"/>
    </source>
</evidence>
<evidence type="ECO:0000256" key="4">
    <source>
        <dbReference type="ARBA" id="ARBA00022530"/>
    </source>
</evidence>
<keyword evidence="6 16" id="KW-0479">Metal-binding</keyword>
<evidence type="ECO:0000256" key="5">
    <source>
        <dbReference type="ARBA" id="ARBA00022670"/>
    </source>
</evidence>
<feature type="binding site" evidence="17">
    <location>
        <position position="201"/>
    </location>
    <ligand>
        <name>Zn(2+)</name>
        <dbReference type="ChEBI" id="CHEBI:29105"/>
        <label>1</label>
    </ligand>
</feature>
<dbReference type="GO" id="GO:0008270">
    <property type="term" value="F:zinc ion binding"/>
    <property type="evidence" value="ECO:0007669"/>
    <property type="project" value="InterPro"/>
</dbReference>
<proteinExistence type="inferred from homology"/>
<dbReference type="SUPFAM" id="SSF47090">
    <property type="entry name" value="PGBD-like"/>
    <property type="match status" value="1"/>
</dbReference>
<feature type="binding site" evidence="16">
    <location>
        <position position="227"/>
    </location>
    <ligand>
        <name>Zn(2+)</name>
        <dbReference type="ChEBI" id="CHEBI:29105"/>
        <label>2</label>
        <note>catalytic</note>
    </ligand>
</feature>
<evidence type="ECO:0000256" key="8">
    <source>
        <dbReference type="ARBA" id="ARBA00022737"/>
    </source>
</evidence>
<keyword evidence="23" id="KW-1185">Reference proteome</keyword>
<feature type="active site" evidence="15">
    <location>
        <position position="224"/>
    </location>
</feature>
<feature type="binding site" evidence="17">
    <location>
        <position position="180"/>
    </location>
    <ligand>
        <name>Ca(2+)</name>
        <dbReference type="ChEBI" id="CHEBI:29108"/>
        <label>3</label>
    </ligand>
</feature>
<dbReference type="PROSITE" id="PS51642">
    <property type="entry name" value="HEMOPEXIN_2"/>
    <property type="match status" value="1"/>
</dbReference>
<evidence type="ECO:0000256" key="16">
    <source>
        <dbReference type="PIRSR" id="PIRSR001191-2"/>
    </source>
</evidence>
<dbReference type="SUPFAM" id="SSF55486">
    <property type="entry name" value="Metalloproteases ('zincins'), catalytic domain"/>
    <property type="match status" value="1"/>
</dbReference>
<evidence type="ECO:0000256" key="10">
    <source>
        <dbReference type="ARBA" id="ARBA00022833"/>
    </source>
</evidence>
<feature type="binding site" evidence="17">
    <location>
        <position position="188"/>
    </location>
    <ligand>
        <name>Zn(2+)</name>
        <dbReference type="ChEBI" id="CHEBI:29105"/>
        <label>1</label>
    </ligand>
</feature>
<dbReference type="InterPro" id="IPR001818">
    <property type="entry name" value="Pept_M10_metallopeptidase"/>
</dbReference>
<feature type="binding site" evidence="17">
    <location>
        <position position="197"/>
    </location>
    <ligand>
        <name>Ca(2+)</name>
        <dbReference type="ChEBI" id="CHEBI:29108"/>
        <label>2</label>
    </ligand>
</feature>
<keyword evidence="8" id="KW-0677">Repeat</keyword>
<dbReference type="InterPro" id="IPR021190">
    <property type="entry name" value="Pept_M10A"/>
</dbReference>
<dbReference type="SMART" id="SM00235">
    <property type="entry name" value="ZnMc"/>
    <property type="match status" value="1"/>
</dbReference>
<comment type="cofactor">
    <cofactor evidence="17">
        <name>Ca(2+)</name>
        <dbReference type="ChEBI" id="CHEBI:29108"/>
    </cofactor>
    <text evidence="17">Can bind about 5 Ca(2+) ions per subunit.</text>
</comment>
<dbReference type="InterPro" id="IPR036365">
    <property type="entry name" value="PGBD-like_sf"/>
</dbReference>
<keyword evidence="12" id="KW-0482">Metalloprotease</keyword>
<dbReference type="PANTHER" id="PTHR10201">
    <property type="entry name" value="MATRIX METALLOPROTEINASE"/>
    <property type="match status" value="1"/>
</dbReference>
<feature type="binding site" evidence="17">
    <location>
        <position position="163"/>
    </location>
    <ligand>
        <name>Ca(2+)</name>
        <dbReference type="ChEBI" id="CHEBI:29108"/>
        <label>2</label>
    </ligand>
</feature>
<dbReference type="SUPFAM" id="SSF50923">
    <property type="entry name" value="Hemopexin-like domain"/>
    <property type="match status" value="1"/>
</dbReference>
<organism evidence="22 23">
    <name type="scientific">Megalops atlanticus</name>
    <name type="common">Tarpon</name>
    <name type="synonym">Clupea gigantea</name>
    <dbReference type="NCBI Taxonomy" id="7932"/>
    <lineage>
        <taxon>Eukaryota</taxon>
        <taxon>Metazoa</taxon>
        <taxon>Chordata</taxon>
        <taxon>Craniata</taxon>
        <taxon>Vertebrata</taxon>
        <taxon>Euteleostomi</taxon>
        <taxon>Actinopterygii</taxon>
        <taxon>Neopterygii</taxon>
        <taxon>Teleostei</taxon>
        <taxon>Elopiformes</taxon>
        <taxon>Megalopidae</taxon>
        <taxon>Megalops</taxon>
    </lineage>
</organism>
<evidence type="ECO:0000259" key="21">
    <source>
        <dbReference type="SMART" id="SM00235"/>
    </source>
</evidence>
<evidence type="ECO:0000256" key="6">
    <source>
        <dbReference type="ARBA" id="ARBA00022723"/>
    </source>
</evidence>
<evidence type="ECO:0000256" key="11">
    <source>
        <dbReference type="ARBA" id="ARBA00022837"/>
    </source>
</evidence>
<dbReference type="Gene3D" id="2.110.10.10">
    <property type="entry name" value="Hemopexin-like domain"/>
    <property type="match status" value="2"/>
</dbReference>
<feature type="binding site" evidence="17">
    <location>
        <position position="181"/>
    </location>
    <ligand>
        <name>Ca(2+)</name>
        <dbReference type="ChEBI" id="CHEBI:29108"/>
        <label>3</label>
    </ligand>
</feature>
<keyword evidence="7 20" id="KW-0732">Signal</keyword>
<feature type="binding site" evidence="17">
    <location>
        <position position="129"/>
    </location>
    <ligand>
        <name>Ca(2+)</name>
        <dbReference type="ChEBI" id="CHEBI:29108"/>
        <label>1</label>
    </ligand>
</feature>
<evidence type="ECO:0000256" key="20">
    <source>
        <dbReference type="SAM" id="SignalP"/>
    </source>
</evidence>
<dbReference type="PIRSF" id="PIRSF001191">
    <property type="entry name" value="Peptidase_M10A_matrix"/>
    <property type="match status" value="1"/>
</dbReference>
<protein>
    <recommendedName>
        <fullName evidence="21">Peptidase metallopeptidase domain-containing protein</fullName>
    </recommendedName>
</protein>
<comment type="cofactor">
    <cofactor evidence="17">
        <name>Zn(2+)</name>
        <dbReference type="ChEBI" id="CHEBI:29105"/>
    </cofactor>
    <text evidence="17">Binds 2 Zn(2+) ions per subunit.</text>
</comment>
<evidence type="ECO:0000256" key="14">
    <source>
        <dbReference type="ARBA" id="ARBA00023157"/>
    </source>
</evidence>
<evidence type="ECO:0000256" key="17">
    <source>
        <dbReference type="PIRSR" id="PIRSR621190-2"/>
    </source>
</evidence>
<reference evidence="22" key="1">
    <citation type="submission" date="2021-01" db="EMBL/GenBank/DDBJ databases">
        <authorList>
            <person name="Zahm M."/>
            <person name="Roques C."/>
            <person name="Cabau C."/>
            <person name="Klopp C."/>
            <person name="Donnadieu C."/>
            <person name="Jouanno E."/>
            <person name="Lampietro C."/>
            <person name="Louis A."/>
            <person name="Herpin A."/>
            <person name="Echchiki A."/>
            <person name="Berthelot C."/>
            <person name="Parey E."/>
            <person name="Roest-Crollius H."/>
            <person name="Braasch I."/>
            <person name="Postlethwait J."/>
            <person name="Bobe J."/>
            <person name="Montfort J."/>
            <person name="Bouchez O."/>
            <person name="Begum T."/>
            <person name="Mejri S."/>
            <person name="Adams A."/>
            <person name="Chen W.-J."/>
            <person name="Guiguen Y."/>
        </authorList>
    </citation>
    <scope>NUCLEOTIDE SEQUENCE</scope>
    <source>
        <strain evidence="22">YG-15Mar2019-1</strain>
        <tissue evidence="22">Brain</tissue>
    </source>
</reference>
<keyword evidence="10 16" id="KW-0862">Zinc</keyword>
<keyword evidence="4" id="KW-0272">Extracellular matrix</keyword>
<feature type="binding site" evidence="17">
    <location>
        <position position="173"/>
    </location>
    <ligand>
        <name>Zn(2+)</name>
        <dbReference type="ChEBI" id="CHEBI:29105"/>
        <label>1</label>
    </ligand>
</feature>
<dbReference type="InterPro" id="IPR000585">
    <property type="entry name" value="Hemopexin-like_dom"/>
</dbReference>
<evidence type="ECO:0000313" key="22">
    <source>
        <dbReference type="EMBL" id="KAG7470572.1"/>
    </source>
</evidence>
<feature type="binding site" evidence="17">
    <location>
        <position position="206"/>
    </location>
    <ligand>
        <name>Ca(2+)</name>
        <dbReference type="ChEBI" id="CHEBI:29108"/>
        <label>3</label>
    </ligand>
</feature>
<dbReference type="Pfam" id="PF00045">
    <property type="entry name" value="Hemopexin"/>
    <property type="match status" value="2"/>
</dbReference>
<feature type="binding site" evidence="17">
    <location>
        <position position="175"/>
    </location>
    <ligand>
        <name>Zn(2+)</name>
        <dbReference type="ChEBI" id="CHEBI:29105"/>
        <label>1</label>
    </ligand>
</feature>
<feature type="signal peptide" evidence="20">
    <location>
        <begin position="1"/>
        <end position="21"/>
    </location>
</feature>
<dbReference type="Gene3D" id="3.40.390.10">
    <property type="entry name" value="Collagenase (Catalytic Domain)"/>
    <property type="match status" value="1"/>
</dbReference>
<accession>A0A9D3PYT2</accession>
<feature type="modified residue" description="Phosphotyrosine; by PKDCC" evidence="18">
    <location>
        <position position="292"/>
    </location>
</feature>
<feature type="chain" id="PRO_5039434427" description="Peptidase metallopeptidase domain-containing protein" evidence="20">
    <location>
        <begin position="22"/>
        <end position="398"/>
    </location>
</feature>
<keyword evidence="5" id="KW-0645">Protease</keyword>
<comment type="subcellular location">
    <subcellularLocation>
        <location evidence="1">Secreted</location>
        <location evidence="1">Extracellular space</location>
        <location evidence="1">Extracellular matrix</location>
    </subcellularLocation>
</comment>
<comment type="similarity">
    <text evidence="2">Belongs to the peptidase M10A family.</text>
</comment>
<dbReference type="PRINTS" id="PR00138">
    <property type="entry name" value="MATRIXIN"/>
</dbReference>
<evidence type="ECO:0000256" key="3">
    <source>
        <dbReference type="ARBA" id="ARBA00022525"/>
    </source>
</evidence>
<name>A0A9D3PYT2_MEGAT</name>
<feature type="binding site" evidence="16">
    <location>
        <position position="223"/>
    </location>
    <ligand>
        <name>Zn(2+)</name>
        <dbReference type="ChEBI" id="CHEBI:29105"/>
        <label>2</label>
        <note>catalytic</note>
    </ligand>
</feature>
<dbReference type="GO" id="GO:0004222">
    <property type="term" value="F:metalloendopeptidase activity"/>
    <property type="evidence" value="ECO:0007669"/>
    <property type="project" value="InterPro"/>
</dbReference>
<comment type="caution">
    <text evidence="22">The sequence shown here is derived from an EMBL/GenBank/DDBJ whole genome shotgun (WGS) entry which is preliminary data.</text>
</comment>
<feature type="binding site" evidence="17">
    <location>
        <position position="241"/>
    </location>
    <ligand>
        <name>Zn(2+)</name>
        <dbReference type="ChEBI" id="CHEBI:29105"/>
        <label>2</label>
        <note>catalytic</note>
    </ligand>
</feature>
<dbReference type="InterPro" id="IPR018487">
    <property type="entry name" value="Hemopexin-like_repeat"/>
</dbReference>
<dbReference type="InterPro" id="IPR006026">
    <property type="entry name" value="Peptidase_Metallo"/>
</dbReference>
<evidence type="ECO:0000256" key="18">
    <source>
        <dbReference type="PIRSR" id="PIRSR621190-4"/>
    </source>
</evidence>
<dbReference type="InterPro" id="IPR024079">
    <property type="entry name" value="MetalloPept_cat_dom_sf"/>
</dbReference>
<dbReference type="CDD" id="cd04278">
    <property type="entry name" value="ZnMc_MMP"/>
    <property type="match status" value="1"/>
</dbReference>
<dbReference type="Pfam" id="PF00413">
    <property type="entry name" value="Peptidase_M10"/>
    <property type="match status" value="1"/>
</dbReference>
<dbReference type="GO" id="GO:0030574">
    <property type="term" value="P:collagen catabolic process"/>
    <property type="evidence" value="ECO:0007669"/>
    <property type="project" value="TreeGrafter"/>
</dbReference>
<evidence type="ECO:0000256" key="2">
    <source>
        <dbReference type="ARBA" id="ARBA00010370"/>
    </source>
</evidence>
<sequence>MTLRTTLTLLLLLLSVGTGQTAPAPAPDFTPTAEEQAQAEDYLSQFYADVGTKNMTSRRITVASFQKNLETMQAFFGLEVTGKLDSSALEVMKKPRCGVSDISRYGHFFGKPKWEKTVITYRVTQYTNDLSRSEVDATLAKAFKLYSDVTPLQFEQIHSGTADIVIFFKGGDHGDFYPFDGPNGVLAHANSPGLNQGGDTHFDEDELWTLSQRGVNLLLVAAHEFGHALGLDHSRDRKALMYPTYQYVDTEGYKLPEDDRLGIQDLYAKDVAFFFEGNQYWGIKGYRILPGYPKHISSLGFPSWVTKIDAAVYVATTRRTLFFVRNQYWSFDETRGQMDYGYPRYITYDFPGIGSKVDAAFENYGYLYFSDGAQQSEYHYGARRVTRVLLNYGWLDCY</sequence>
<feature type="binding site" description="in inhibited form" evidence="17">
    <location>
        <position position="97"/>
    </location>
    <ligand>
        <name>Zn(2+)</name>
        <dbReference type="ChEBI" id="CHEBI:29105"/>
        <label>2</label>
        <note>catalytic</note>
    </ligand>
</feature>
<dbReference type="SMART" id="SM00120">
    <property type="entry name" value="HX"/>
    <property type="match status" value="3"/>
</dbReference>
<evidence type="ECO:0000256" key="19">
    <source>
        <dbReference type="PROSITE-ProRule" id="PRU01011"/>
    </source>
</evidence>
<dbReference type="EMBL" id="JAFDVH010000009">
    <property type="protein sequence ID" value="KAG7470572.1"/>
    <property type="molecule type" value="Genomic_DNA"/>
</dbReference>
<evidence type="ECO:0000256" key="9">
    <source>
        <dbReference type="ARBA" id="ARBA00022801"/>
    </source>
</evidence>
<keyword evidence="14" id="KW-1015">Disulfide bond</keyword>
<evidence type="ECO:0000256" key="1">
    <source>
        <dbReference type="ARBA" id="ARBA00004498"/>
    </source>
</evidence>
<evidence type="ECO:0000256" key="13">
    <source>
        <dbReference type="ARBA" id="ARBA00023145"/>
    </source>
</evidence>
<keyword evidence="3" id="KW-0964">Secreted</keyword>
<feature type="binding site" evidence="16">
    <location>
        <position position="233"/>
    </location>
    <ligand>
        <name>Zn(2+)</name>
        <dbReference type="ChEBI" id="CHEBI:29105"/>
        <label>2</label>
        <note>catalytic</note>
    </ligand>
</feature>
<dbReference type="GO" id="GO:0030198">
    <property type="term" value="P:extracellular matrix organization"/>
    <property type="evidence" value="ECO:0007669"/>
    <property type="project" value="TreeGrafter"/>
</dbReference>
<feature type="domain" description="Peptidase metallopeptidase" evidence="21">
    <location>
        <begin position="110"/>
        <end position="269"/>
    </location>
</feature>
<evidence type="ECO:0000256" key="12">
    <source>
        <dbReference type="ARBA" id="ARBA00023049"/>
    </source>
</evidence>
<feature type="binding site" evidence="17">
    <location>
        <position position="195"/>
    </location>
    <ligand>
        <name>Ca(2+)</name>
        <dbReference type="ChEBI" id="CHEBI:29108"/>
        <label>2</label>
    </ligand>
</feature>
<dbReference type="InterPro" id="IPR036375">
    <property type="entry name" value="Hemopexin-like_dom_sf"/>
</dbReference>
<feature type="binding site" evidence="17">
    <location>
        <position position="311"/>
    </location>
    <ligand>
        <name>Ca(2+)</name>
        <dbReference type="ChEBI" id="CHEBI:29108"/>
        <label>5</label>
    </ligand>
</feature>
<keyword evidence="13" id="KW-0865">Zymogen</keyword>
<feature type="binding site" evidence="17">
    <location>
        <position position="203"/>
    </location>
    <ligand>
        <name>Ca(2+)</name>
        <dbReference type="ChEBI" id="CHEBI:29108"/>
        <label>3</label>
    </ligand>
</feature>
<dbReference type="FunFam" id="3.40.390.10:FF:000007">
    <property type="entry name" value="Collagenase 3"/>
    <property type="match status" value="1"/>
</dbReference>
<dbReference type="GO" id="GO:0006508">
    <property type="term" value="P:proteolysis"/>
    <property type="evidence" value="ECO:0007669"/>
    <property type="project" value="UniProtKB-KW"/>
</dbReference>
<dbReference type="Proteomes" id="UP001046870">
    <property type="component" value="Chromosome 9"/>
</dbReference>
<dbReference type="OrthoDB" id="406838at2759"/>
<evidence type="ECO:0000256" key="7">
    <source>
        <dbReference type="ARBA" id="ARBA00022729"/>
    </source>
</evidence>
<feature type="binding site" evidence="17">
    <location>
        <position position="206"/>
    </location>
    <ligand>
        <name>Ca(2+)</name>
        <dbReference type="ChEBI" id="CHEBI:29108"/>
        <label>1</label>
    </ligand>
</feature>
<keyword evidence="11 17" id="KW-0106">Calcium</keyword>